<evidence type="ECO:0000256" key="1">
    <source>
        <dbReference type="ARBA" id="ARBA00005695"/>
    </source>
</evidence>
<dbReference type="InterPro" id="IPR039424">
    <property type="entry name" value="SBP_5"/>
</dbReference>
<proteinExistence type="inferred from homology"/>
<dbReference type="InterPro" id="IPR030678">
    <property type="entry name" value="Peptide/Ni-bd"/>
</dbReference>
<reference evidence="6 7" key="1">
    <citation type="submission" date="2023-04" db="EMBL/GenBank/DDBJ databases">
        <authorList>
            <person name="Hsu D."/>
        </authorList>
    </citation>
    <scope>NUCLEOTIDE SEQUENCE [LARGE SCALE GENOMIC DNA]</scope>
    <source>
        <strain evidence="6 7">MK1</strain>
    </source>
</reference>
<accession>A0AAU0URE1</accession>
<name>A0AAU0URE1_9FIRM</name>
<dbReference type="PIRSF" id="PIRSF002741">
    <property type="entry name" value="MppA"/>
    <property type="match status" value="1"/>
</dbReference>
<dbReference type="PANTHER" id="PTHR30290:SF9">
    <property type="entry name" value="OLIGOPEPTIDE-BINDING PROTEIN APPA"/>
    <property type="match status" value="1"/>
</dbReference>
<dbReference type="Proteomes" id="UP001329915">
    <property type="component" value="Chromosome"/>
</dbReference>
<keyword evidence="2" id="KW-0813">Transport</keyword>
<dbReference type="Gene3D" id="3.40.190.10">
    <property type="entry name" value="Periplasmic binding protein-like II"/>
    <property type="match status" value="1"/>
</dbReference>
<evidence type="ECO:0000259" key="5">
    <source>
        <dbReference type="Pfam" id="PF00496"/>
    </source>
</evidence>
<dbReference type="PANTHER" id="PTHR30290">
    <property type="entry name" value="PERIPLASMIC BINDING COMPONENT OF ABC TRANSPORTER"/>
    <property type="match status" value="1"/>
</dbReference>
<comment type="similarity">
    <text evidence="1">Belongs to the bacterial solute-binding protein 5 family.</text>
</comment>
<dbReference type="GO" id="GO:0015833">
    <property type="term" value="P:peptide transport"/>
    <property type="evidence" value="ECO:0007669"/>
    <property type="project" value="TreeGrafter"/>
</dbReference>
<keyword evidence="7" id="KW-1185">Reference proteome</keyword>
<evidence type="ECO:0000313" key="7">
    <source>
        <dbReference type="Proteomes" id="UP001329915"/>
    </source>
</evidence>
<feature type="chain" id="PRO_5043737152" evidence="4">
    <location>
        <begin position="23"/>
        <end position="531"/>
    </location>
</feature>
<evidence type="ECO:0000256" key="4">
    <source>
        <dbReference type="SAM" id="SignalP"/>
    </source>
</evidence>
<sequence length="531" mass="59413">MRKLLFLGLTLLLIVALTGVVGCSSDTQPQQSNNEGEQKQEQNEQAEIKVLTVAIPTELESLDPAMHRDRVTETVIRNMFDGLVTRTTDMEIVPEIAESYEQVTPTEWVFKIREGITFHNGEKLTAEDVAFTFNRIITEGAVDGKSSPRKGLLGTLERVEQLDEYTVKFVLTESWPIFLGMLPFQEIVPKDYIEEKGSDYFAKNPVGAGPFKFVEGTLNEQVIMERYDGYWGGSQDIAPVGNAQVDTVIFKIIPEVSSRIAALQAGDVQIVQEIPPDLVEQLQADPDIEVKMADSTRERFIEINVNKPPFDDVRVRQAMNYAIDYESIVTHILGGNGEALKGPYMPKGFGYNDKLPGYGYNPEKAKELLKEAGYENGFDVVIDAKADEKTATEAVASQLREVGINASVRVWEWGVFKEKIAEGQRLMIANNWGNGSLDPAGILEPKLRTGGRGNYSFYSNARVDELIEKTMSETDSAKRAAYWQEIQEIVYEDAPMVFGYITKELYAQRANVTNWEPSPDGRINLHDVGLK</sequence>
<dbReference type="KEGG" id="dbc:MFMK1_002641"/>
<dbReference type="EMBL" id="CP121694">
    <property type="protein sequence ID" value="WRO22801.1"/>
    <property type="molecule type" value="Genomic_DNA"/>
</dbReference>
<dbReference type="Gene3D" id="3.10.105.10">
    <property type="entry name" value="Dipeptide-binding Protein, Domain 3"/>
    <property type="match status" value="1"/>
</dbReference>
<dbReference type="SUPFAM" id="SSF53850">
    <property type="entry name" value="Periplasmic binding protein-like II"/>
    <property type="match status" value="1"/>
</dbReference>
<evidence type="ECO:0000256" key="2">
    <source>
        <dbReference type="ARBA" id="ARBA00022448"/>
    </source>
</evidence>
<protein>
    <submittedName>
        <fullName evidence="6">ABC transporter substrate-binding protein</fullName>
    </submittedName>
</protein>
<dbReference type="RefSeq" id="WP_366922198.1">
    <property type="nucleotide sequence ID" value="NZ_CP121694.1"/>
</dbReference>
<organism evidence="6 7">
    <name type="scientific">Metallumcola ferriviriculae</name>
    <dbReference type="NCBI Taxonomy" id="3039180"/>
    <lineage>
        <taxon>Bacteria</taxon>
        <taxon>Bacillati</taxon>
        <taxon>Bacillota</taxon>
        <taxon>Clostridia</taxon>
        <taxon>Neomoorellales</taxon>
        <taxon>Desulfitibacteraceae</taxon>
        <taxon>Metallumcola</taxon>
    </lineage>
</organism>
<keyword evidence="3 4" id="KW-0732">Signal</keyword>
<feature type="domain" description="Solute-binding protein family 5" evidence="5">
    <location>
        <begin position="91"/>
        <end position="452"/>
    </location>
</feature>
<gene>
    <name evidence="6" type="ORF">MFMK1_002641</name>
</gene>
<dbReference type="GO" id="GO:0042597">
    <property type="term" value="C:periplasmic space"/>
    <property type="evidence" value="ECO:0007669"/>
    <property type="project" value="UniProtKB-ARBA"/>
</dbReference>
<dbReference type="AlphaFoldDB" id="A0AAU0URE1"/>
<dbReference type="InterPro" id="IPR000914">
    <property type="entry name" value="SBP_5_dom"/>
</dbReference>
<dbReference type="GO" id="GO:1904680">
    <property type="term" value="F:peptide transmembrane transporter activity"/>
    <property type="evidence" value="ECO:0007669"/>
    <property type="project" value="TreeGrafter"/>
</dbReference>
<dbReference type="GO" id="GO:0043190">
    <property type="term" value="C:ATP-binding cassette (ABC) transporter complex"/>
    <property type="evidence" value="ECO:0007669"/>
    <property type="project" value="InterPro"/>
</dbReference>
<feature type="signal peptide" evidence="4">
    <location>
        <begin position="1"/>
        <end position="22"/>
    </location>
</feature>
<dbReference type="Pfam" id="PF00496">
    <property type="entry name" value="SBP_bac_5"/>
    <property type="match status" value="1"/>
</dbReference>
<dbReference type="PROSITE" id="PS51257">
    <property type="entry name" value="PROKAR_LIPOPROTEIN"/>
    <property type="match status" value="1"/>
</dbReference>
<evidence type="ECO:0000256" key="3">
    <source>
        <dbReference type="ARBA" id="ARBA00022729"/>
    </source>
</evidence>
<dbReference type="Gene3D" id="3.90.76.10">
    <property type="entry name" value="Dipeptide-binding Protein, Domain 1"/>
    <property type="match status" value="1"/>
</dbReference>
<evidence type="ECO:0000313" key="6">
    <source>
        <dbReference type="EMBL" id="WRO22801.1"/>
    </source>
</evidence>